<sequence length="67" mass="7477">MAAKSNKIDPADFTAWSDRAEAWIVKAIKTLLVLLILSQVALQFPEIRQWLASADHSEGVPYRNSPP</sequence>
<dbReference type="AlphaFoldDB" id="A0A3D9IBS7"/>
<dbReference type="RefSeq" id="WP_116064419.1">
    <property type="nucleotide sequence ID" value="NZ_QRDZ01000033.1"/>
</dbReference>
<evidence type="ECO:0000313" key="1">
    <source>
        <dbReference type="EMBL" id="RED58656.1"/>
    </source>
</evidence>
<organism evidence="1 2">
    <name type="scientific">Cohnella phaseoli</name>
    <dbReference type="NCBI Taxonomy" id="456490"/>
    <lineage>
        <taxon>Bacteria</taxon>
        <taxon>Bacillati</taxon>
        <taxon>Bacillota</taxon>
        <taxon>Bacilli</taxon>
        <taxon>Bacillales</taxon>
        <taxon>Paenibacillaceae</taxon>
        <taxon>Cohnella</taxon>
    </lineage>
</organism>
<evidence type="ECO:0000313" key="2">
    <source>
        <dbReference type="Proteomes" id="UP000256977"/>
    </source>
</evidence>
<keyword evidence="2" id="KW-1185">Reference proteome</keyword>
<accession>A0A3D9IBS7</accession>
<comment type="caution">
    <text evidence="1">The sequence shown here is derived from an EMBL/GenBank/DDBJ whole genome shotgun (WGS) entry which is preliminary data.</text>
</comment>
<name>A0A3D9IBS7_9BACL</name>
<protein>
    <submittedName>
        <fullName evidence="1">Uncharacterized protein</fullName>
    </submittedName>
</protein>
<dbReference type="EMBL" id="QRDZ01000033">
    <property type="protein sequence ID" value="RED58656.1"/>
    <property type="molecule type" value="Genomic_DNA"/>
</dbReference>
<gene>
    <name evidence="1" type="ORF">DFP98_1332</name>
</gene>
<dbReference type="Proteomes" id="UP000256977">
    <property type="component" value="Unassembled WGS sequence"/>
</dbReference>
<proteinExistence type="predicted"/>
<reference evidence="1 2" key="1">
    <citation type="submission" date="2018-07" db="EMBL/GenBank/DDBJ databases">
        <title>Genomic Encyclopedia of Type Strains, Phase III (KMG-III): the genomes of soil and plant-associated and newly described type strains.</title>
        <authorList>
            <person name="Whitman W."/>
        </authorList>
    </citation>
    <scope>NUCLEOTIDE SEQUENCE [LARGE SCALE GENOMIC DNA]</scope>
    <source>
        <strain evidence="1 2">CECT 7287</strain>
    </source>
</reference>